<keyword evidence="1" id="KW-0677">Repeat</keyword>
<dbReference type="GO" id="GO:0043161">
    <property type="term" value="P:proteasome-mediated ubiquitin-dependent protein catabolic process"/>
    <property type="evidence" value="ECO:0007669"/>
    <property type="project" value="TreeGrafter"/>
</dbReference>
<comment type="caution">
    <text evidence="4">The sequence shown here is derived from an EMBL/GenBank/DDBJ whole genome shotgun (WGS) entry which is preliminary data.</text>
</comment>
<evidence type="ECO:0000256" key="2">
    <source>
        <dbReference type="PROSITE-ProRule" id="PRU00504"/>
    </source>
</evidence>
<dbReference type="PANTHER" id="PTHR24104">
    <property type="entry name" value="E3 UBIQUITIN-PROTEIN LIGASE NHLRC1-RELATED"/>
    <property type="match status" value="1"/>
</dbReference>
<sequence length="528" mass="59927">MNSTVQNNKNPKHEHHSPHHRCSHLNKTYEKVQRNSIVDNSHVLLPDQNVRDLTDVYRRDKHFLEQQSNTTPQNQTVIDTKQAENFESKYCVKENYYSIPCTCDTSFVGRIIQNFFDRMKFGVEFFLFMGDVIQHRNQFVEYNYPFIPHSTCSNEMATLNEIRNQLNTRPTPGTLNNILYVRFLWQQGEEDGALVEFTSFNICTHISFSVLMLKVPTNARWTQNGVTVAGGNGSGSATCQLSGPFGVFVADDQTIVIADSGNHRVIEWKTNENIGKVVAGDNGLGNRLNQLNFPTDVLIDRRTDSLIICDRDNRRVVRWSRRHGTTQGEILIDSIACNGLAMDDQKYLYISDYKKHEVRRYRMGDKNGILVAGGNGRGDELNQLSGPTSIFIGRQQTVYVSDNGNNRVMKWIRGAKEGIIVAGGQDGGDTLRQLYWPNGLFVDTFNTLYVADSGNHRVMRWPEGAKQGTVILGGNGCGVRSNQFNYLRGLSFDSHGNLYVVDHFNHRVQQFSLERTSNDVYIFSNKPS</sequence>
<dbReference type="PROSITE" id="PS51125">
    <property type="entry name" value="NHL"/>
    <property type="match status" value="1"/>
</dbReference>
<dbReference type="GO" id="GO:0061630">
    <property type="term" value="F:ubiquitin protein ligase activity"/>
    <property type="evidence" value="ECO:0007669"/>
    <property type="project" value="TreeGrafter"/>
</dbReference>
<dbReference type="EMBL" id="CAJOBO010002065">
    <property type="protein sequence ID" value="CAF4428721.1"/>
    <property type="molecule type" value="Genomic_DNA"/>
</dbReference>
<organism evidence="4 5">
    <name type="scientific">Rotaria socialis</name>
    <dbReference type="NCBI Taxonomy" id="392032"/>
    <lineage>
        <taxon>Eukaryota</taxon>
        <taxon>Metazoa</taxon>
        <taxon>Spiralia</taxon>
        <taxon>Gnathifera</taxon>
        <taxon>Rotifera</taxon>
        <taxon>Eurotatoria</taxon>
        <taxon>Bdelloidea</taxon>
        <taxon>Philodinida</taxon>
        <taxon>Philodinidae</taxon>
        <taxon>Rotaria</taxon>
    </lineage>
</organism>
<dbReference type="Pfam" id="PF01436">
    <property type="entry name" value="NHL"/>
    <property type="match status" value="1"/>
</dbReference>
<dbReference type="PANTHER" id="PTHR24104:SF25">
    <property type="entry name" value="PROTEIN LIN-41"/>
    <property type="match status" value="1"/>
</dbReference>
<dbReference type="CDD" id="cd05819">
    <property type="entry name" value="NHL"/>
    <property type="match status" value="1"/>
</dbReference>
<dbReference type="SUPFAM" id="SSF63825">
    <property type="entry name" value="YWTD domain"/>
    <property type="match status" value="1"/>
</dbReference>
<dbReference type="AlphaFoldDB" id="A0A820R317"/>
<accession>A0A820R317</accession>
<dbReference type="GO" id="GO:0000209">
    <property type="term" value="P:protein polyubiquitination"/>
    <property type="evidence" value="ECO:0007669"/>
    <property type="project" value="TreeGrafter"/>
</dbReference>
<feature type="repeat" description="NHL" evidence="2">
    <location>
        <begin position="483"/>
        <end position="514"/>
    </location>
</feature>
<dbReference type="Gene3D" id="2.120.10.30">
    <property type="entry name" value="TolB, C-terminal domain"/>
    <property type="match status" value="2"/>
</dbReference>
<protein>
    <submittedName>
        <fullName evidence="4">Uncharacterized protein</fullName>
    </submittedName>
</protein>
<feature type="compositionally biased region" description="Basic residues" evidence="3">
    <location>
        <begin position="10"/>
        <end position="21"/>
    </location>
</feature>
<evidence type="ECO:0000256" key="1">
    <source>
        <dbReference type="ARBA" id="ARBA00022737"/>
    </source>
</evidence>
<evidence type="ECO:0000256" key="3">
    <source>
        <dbReference type="SAM" id="MobiDB-lite"/>
    </source>
</evidence>
<reference evidence="4" key="1">
    <citation type="submission" date="2021-02" db="EMBL/GenBank/DDBJ databases">
        <authorList>
            <person name="Nowell W R."/>
        </authorList>
    </citation>
    <scope>NUCLEOTIDE SEQUENCE</scope>
</reference>
<dbReference type="Proteomes" id="UP000663851">
    <property type="component" value="Unassembled WGS sequence"/>
</dbReference>
<gene>
    <name evidence="4" type="ORF">HFQ381_LOCUS22170</name>
</gene>
<dbReference type="InterPro" id="IPR050952">
    <property type="entry name" value="TRIM-NHL_E3_ligases"/>
</dbReference>
<dbReference type="InterPro" id="IPR011042">
    <property type="entry name" value="6-blade_b-propeller_TolB-like"/>
</dbReference>
<evidence type="ECO:0000313" key="4">
    <source>
        <dbReference type="EMBL" id="CAF4428721.1"/>
    </source>
</evidence>
<proteinExistence type="predicted"/>
<dbReference type="GO" id="GO:0008270">
    <property type="term" value="F:zinc ion binding"/>
    <property type="evidence" value="ECO:0007669"/>
    <property type="project" value="UniProtKB-KW"/>
</dbReference>
<feature type="region of interest" description="Disordered" evidence="3">
    <location>
        <begin position="1"/>
        <end position="21"/>
    </location>
</feature>
<dbReference type="InterPro" id="IPR001258">
    <property type="entry name" value="NHL_repeat"/>
</dbReference>
<evidence type="ECO:0000313" key="5">
    <source>
        <dbReference type="Proteomes" id="UP000663851"/>
    </source>
</evidence>
<name>A0A820R317_9BILA</name>